<evidence type="ECO:0000256" key="5">
    <source>
        <dbReference type="ARBA" id="ARBA00023136"/>
    </source>
</evidence>
<dbReference type="OrthoDB" id="198107at2157"/>
<accession>A0A7D5QJ79</accession>
<name>A0A7D5QJ79_9EURY</name>
<dbReference type="GeneID" id="56036901"/>
<protein>
    <submittedName>
        <fullName evidence="8">GtrA family protein</fullName>
    </submittedName>
</protein>
<gene>
    <name evidence="8" type="ORF">HUG12_05540</name>
</gene>
<dbReference type="RefSeq" id="WP_179267809.1">
    <property type="nucleotide sequence ID" value="NZ_CP058579.1"/>
</dbReference>
<comment type="similarity">
    <text evidence="2">Belongs to the GtrA family.</text>
</comment>
<keyword evidence="5 6" id="KW-0472">Membrane</keyword>
<sequence length="138" mass="14871">MATPTTSIDSSTVGRLARFVTVGASAAAIQTALLWAFVEFGGLNYLVGAAIAIEITIVLQYVANNAWTFSASQHTGRGEYLRGLFRTNVVRGSAIPIQLGLLAGFVQWVGLAYVVANLCAILVSGVYRYLLDARWTWQ</sequence>
<evidence type="ECO:0000256" key="4">
    <source>
        <dbReference type="ARBA" id="ARBA00022989"/>
    </source>
</evidence>
<reference evidence="8 9" key="1">
    <citation type="submission" date="2020-06" db="EMBL/GenBank/DDBJ databases">
        <title>NJ-3-1, isolated from saline soil.</title>
        <authorList>
            <person name="Cui H.L."/>
            <person name="Shi X."/>
        </authorList>
    </citation>
    <scope>NUCLEOTIDE SEQUENCE [LARGE SCALE GENOMIC DNA]</scope>
    <source>
        <strain evidence="8 9">NJ-3-1</strain>
    </source>
</reference>
<feature type="transmembrane region" description="Helical" evidence="6">
    <location>
        <begin position="16"/>
        <end position="37"/>
    </location>
</feature>
<dbReference type="Pfam" id="PF04138">
    <property type="entry name" value="GtrA_DPMS_TM"/>
    <property type="match status" value="1"/>
</dbReference>
<evidence type="ECO:0000313" key="8">
    <source>
        <dbReference type="EMBL" id="QLG61225.1"/>
    </source>
</evidence>
<keyword evidence="9" id="KW-1185">Reference proteome</keyword>
<evidence type="ECO:0000256" key="6">
    <source>
        <dbReference type="SAM" id="Phobius"/>
    </source>
</evidence>
<dbReference type="AlphaFoldDB" id="A0A7D5QJ79"/>
<keyword evidence="3 6" id="KW-0812">Transmembrane</keyword>
<dbReference type="InterPro" id="IPR051401">
    <property type="entry name" value="GtrA_CellWall_Glycosyl"/>
</dbReference>
<dbReference type="KEGG" id="halu:HUG12_05540"/>
<comment type="subcellular location">
    <subcellularLocation>
        <location evidence="1">Membrane</location>
        <topology evidence="1">Multi-pass membrane protein</topology>
    </subcellularLocation>
</comment>
<dbReference type="EMBL" id="CP058579">
    <property type="protein sequence ID" value="QLG61225.1"/>
    <property type="molecule type" value="Genomic_DNA"/>
</dbReference>
<organism evidence="8 9">
    <name type="scientific">Halorarum salinum</name>
    <dbReference type="NCBI Taxonomy" id="2743089"/>
    <lineage>
        <taxon>Archaea</taxon>
        <taxon>Methanobacteriati</taxon>
        <taxon>Methanobacteriota</taxon>
        <taxon>Stenosarchaea group</taxon>
        <taxon>Halobacteria</taxon>
        <taxon>Halobacteriales</taxon>
        <taxon>Haloferacaceae</taxon>
        <taxon>Halorarum</taxon>
    </lineage>
</organism>
<dbReference type="Proteomes" id="UP000509626">
    <property type="component" value="Chromosome"/>
</dbReference>
<dbReference type="InterPro" id="IPR007267">
    <property type="entry name" value="GtrA_DPMS_TM"/>
</dbReference>
<evidence type="ECO:0000256" key="2">
    <source>
        <dbReference type="ARBA" id="ARBA00009399"/>
    </source>
</evidence>
<proteinExistence type="inferred from homology"/>
<feature type="domain" description="GtrA/DPMS transmembrane" evidence="7">
    <location>
        <begin position="18"/>
        <end position="137"/>
    </location>
</feature>
<feature type="transmembrane region" description="Helical" evidence="6">
    <location>
        <begin position="111"/>
        <end position="131"/>
    </location>
</feature>
<evidence type="ECO:0000313" key="9">
    <source>
        <dbReference type="Proteomes" id="UP000509626"/>
    </source>
</evidence>
<dbReference type="GO" id="GO:0005886">
    <property type="term" value="C:plasma membrane"/>
    <property type="evidence" value="ECO:0007669"/>
    <property type="project" value="TreeGrafter"/>
</dbReference>
<feature type="transmembrane region" description="Helical" evidence="6">
    <location>
        <begin position="43"/>
        <end position="63"/>
    </location>
</feature>
<keyword evidence="4 6" id="KW-1133">Transmembrane helix</keyword>
<evidence type="ECO:0000256" key="1">
    <source>
        <dbReference type="ARBA" id="ARBA00004141"/>
    </source>
</evidence>
<evidence type="ECO:0000259" key="7">
    <source>
        <dbReference type="Pfam" id="PF04138"/>
    </source>
</evidence>
<dbReference type="GO" id="GO:0000271">
    <property type="term" value="P:polysaccharide biosynthetic process"/>
    <property type="evidence" value="ECO:0007669"/>
    <property type="project" value="InterPro"/>
</dbReference>
<dbReference type="PANTHER" id="PTHR38459:SF1">
    <property type="entry name" value="PROPHAGE BACTOPRENOL-LINKED GLUCOSE TRANSLOCASE HOMOLOG"/>
    <property type="match status" value="1"/>
</dbReference>
<evidence type="ECO:0000256" key="3">
    <source>
        <dbReference type="ARBA" id="ARBA00022692"/>
    </source>
</evidence>
<dbReference type="PANTHER" id="PTHR38459">
    <property type="entry name" value="PROPHAGE BACTOPRENOL-LINKED GLUCOSE TRANSLOCASE HOMOLOG"/>
    <property type="match status" value="1"/>
</dbReference>